<feature type="transmembrane region" description="Helical" evidence="1">
    <location>
        <begin position="42"/>
        <end position="59"/>
    </location>
</feature>
<evidence type="ECO:0000313" key="3">
    <source>
        <dbReference type="Proteomes" id="UP000327157"/>
    </source>
</evidence>
<dbReference type="Proteomes" id="UP000327157">
    <property type="component" value="Unassembled WGS sequence"/>
</dbReference>
<organism evidence="2 3">
    <name type="scientific">Pyrus ussuriensis x Pyrus communis</name>
    <dbReference type="NCBI Taxonomy" id="2448454"/>
    <lineage>
        <taxon>Eukaryota</taxon>
        <taxon>Viridiplantae</taxon>
        <taxon>Streptophyta</taxon>
        <taxon>Embryophyta</taxon>
        <taxon>Tracheophyta</taxon>
        <taxon>Spermatophyta</taxon>
        <taxon>Magnoliopsida</taxon>
        <taxon>eudicotyledons</taxon>
        <taxon>Gunneridae</taxon>
        <taxon>Pentapetalae</taxon>
        <taxon>rosids</taxon>
        <taxon>fabids</taxon>
        <taxon>Rosales</taxon>
        <taxon>Rosaceae</taxon>
        <taxon>Amygdaloideae</taxon>
        <taxon>Maleae</taxon>
        <taxon>Pyrus</taxon>
    </lineage>
</organism>
<dbReference type="EMBL" id="SMOL01000468">
    <property type="protein sequence ID" value="KAB2612153.1"/>
    <property type="molecule type" value="Genomic_DNA"/>
</dbReference>
<gene>
    <name evidence="2" type="ORF">D8674_036833</name>
</gene>
<proteinExistence type="predicted"/>
<accession>A0A5N5GA64</accession>
<sequence length="129" mass="14094">MLQLIRSWKAMTTTRCPTTTLLTATATAPAQMDHKPMNPVDPVAFVISFGLTLIFNLFASKKNSQGPCQQLKMAKVTRVTNDHIIIGYDQRHRAAPTAKQHSALATTLGTSFGPLALCGGSLGRRWQTR</sequence>
<keyword evidence="1" id="KW-0472">Membrane</keyword>
<keyword evidence="1" id="KW-1133">Transmembrane helix</keyword>
<dbReference type="AlphaFoldDB" id="A0A5N5GA64"/>
<reference evidence="2 3" key="1">
    <citation type="submission" date="2019-09" db="EMBL/GenBank/DDBJ databases">
        <authorList>
            <person name="Ou C."/>
        </authorList>
    </citation>
    <scope>NUCLEOTIDE SEQUENCE [LARGE SCALE GENOMIC DNA]</scope>
    <source>
        <strain evidence="2">S2</strain>
        <tissue evidence="2">Leaf</tissue>
    </source>
</reference>
<reference evidence="2 3" key="2">
    <citation type="submission" date="2019-11" db="EMBL/GenBank/DDBJ databases">
        <title>A de novo genome assembly of a pear dwarfing rootstock.</title>
        <authorList>
            <person name="Wang F."/>
            <person name="Wang J."/>
            <person name="Li S."/>
            <person name="Zhang Y."/>
            <person name="Fang M."/>
            <person name="Ma L."/>
            <person name="Zhao Y."/>
            <person name="Jiang S."/>
        </authorList>
    </citation>
    <scope>NUCLEOTIDE SEQUENCE [LARGE SCALE GENOMIC DNA]</scope>
    <source>
        <strain evidence="2">S2</strain>
        <tissue evidence="2">Leaf</tissue>
    </source>
</reference>
<comment type="caution">
    <text evidence="2">The sequence shown here is derived from an EMBL/GenBank/DDBJ whole genome shotgun (WGS) entry which is preliminary data.</text>
</comment>
<name>A0A5N5GA64_9ROSA</name>
<keyword evidence="1" id="KW-0812">Transmembrane</keyword>
<keyword evidence="3" id="KW-1185">Reference proteome</keyword>
<protein>
    <submittedName>
        <fullName evidence="2">Uncharacterized protein</fullName>
    </submittedName>
</protein>
<evidence type="ECO:0000256" key="1">
    <source>
        <dbReference type="SAM" id="Phobius"/>
    </source>
</evidence>
<evidence type="ECO:0000313" key="2">
    <source>
        <dbReference type="EMBL" id="KAB2612153.1"/>
    </source>
</evidence>